<dbReference type="SUPFAM" id="SSF53187">
    <property type="entry name" value="Zn-dependent exopeptidases"/>
    <property type="match status" value="1"/>
</dbReference>
<comment type="similarity">
    <text evidence="2">Belongs to the peptidase M14 family.</text>
</comment>
<dbReference type="GO" id="GO:0006508">
    <property type="term" value="P:proteolysis"/>
    <property type="evidence" value="ECO:0007669"/>
    <property type="project" value="UniProtKB-KW"/>
</dbReference>
<evidence type="ECO:0000256" key="2">
    <source>
        <dbReference type="ARBA" id="ARBA00005988"/>
    </source>
</evidence>
<keyword evidence="4 8" id="KW-0378">Hydrolase</keyword>
<accession>A0A645D1Z2</accession>
<dbReference type="Gene3D" id="3.40.630.10">
    <property type="entry name" value="Zn peptidases"/>
    <property type="match status" value="1"/>
</dbReference>
<protein>
    <submittedName>
        <fullName evidence="8">Gamma-D-glutamyl-L-diamino acid endopeptidase 1</fullName>
        <ecNumber evidence="8">3.4.19.11</ecNumber>
    </submittedName>
</protein>
<dbReference type="PROSITE" id="PS52035">
    <property type="entry name" value="PEPTIDASE_M14"/>
    <property type="match status" value="1"/>
</dbReference>
<dbReference type="EMBL" id="VSSQ01032051">
    <property type="protein sequence ID" value="MPM83191.1"/>
    <property type="molecule type" value="Genomic_DNA"/>
</dbReference>
<dbReference type="PANTHER" id="PTHR11705">
    <property type="entry name" value="PROTEASE FAMILY M14 CARBOXYPEPTIDASE A,B"/>
    <property type="match status" value="1"/>
</dbReference>
<dbReference type="AlphaFoldDB" id="A0A645D1Z2"/>
<dbReference type="SMART" id="SM00631">
    <property type="entry name" value="Zn_pept"/>
    <property type="match status" value="1"/>
</dbReference>
<proteinExistence type="inferred from homology"/>
<dbReference type="GO" id="GO:0004181">
    <property type="term" value="F:metallocarboxypeptidase activity"/>
    <property type="evidence" value="ECO:0007669"/>
    <property type="project" value="InterPro"/>
</dbReference>
<dbReference type="InterPro" id="IPR000834">
    <property type="entry name" value="Peptidase_M14"/>
</dbReference>
<evidence type="ECO:0000256" key="6">
    <source>
        <dbReference type="ARBA" id="ARBA00023049"/>
    </source>
</evidence>
<dbReference type="GO" id="GO:0008270">
    <property type="term" value="F:zinc ion binding"/>
    <property type="evidence" value="ECO:0007669"/>
    <property type="project" value="InterPro"/>
</dbReference>
<evidence type="ECO:0000256" key="3">
    <source>
        <dbReference type="ARBA" id="ARBA00022670"/>
    </source>
</evidence>
<evidence type="ECO:0000256" key="5">
    <source>
        <dbReference type="ARBA" id="ARBA00022833"/>
    </source>
</evidence>
<evidence type="ECO:0000256" key="4">
    <source>
        <dbReference type="ARBA" id="ARBA00022801"/>
    </source>
</evidence>
<keyword evidence="3" id="KW-0645">Protease</keyword>
<dbReference type="EC" id="3.4.19.11" evidence="8"/>
<reference evidence="8" key="1">
    <citation type="submission" date="2019-08" db="EMBL/GenBank/DDBJ databases">
        <authorList>
            <person name="Kucharzyk K."/>
            <person name="Murdoch R.W."/>
            <person name="Higgins S."/>
            <person name="Loffler F."/>
        </authorList>
    </citation>
    <scope>NUCLEOTIDE SEQUENCE</scope>
</reference>
<gene>
    <name evidence="8" type="ORF">SDC9_130254</name>
</gene>
<name>A0A645D1Z2_9ZZZZ</name>
<evidence type="ECO:0000259" key="7">
    <source>
        <dbReference type="PROSITE" id="PS52035"/>
    </source>
</evidence>
<sequence length="259" mass="28334">MQGRELQAIVIGDANASHHVLVQGSMHARENMCSLLCTALAERLLQKGGEADVCFHILPMVNPDGVTIQQSAEMPENILEIYKSDGAKGLSVDTGLVYLAQWQANANGVDLNRNFDALWDKIDTTEGPSFTNYRGTAVESEPETKALVTYTDQYKFDATLSYHATGSALYWEFGEDAAINAASLHLAEAIKAVSAYEPIGDSGGSYGGYKDWAMLQKKIPSVTIEIGTRTAPLLEAEFSNVWFRNRDVLPAVAQWIRAQ</sequence>
<dbReference type="PANTHER" id="PTHR11705:SF143">
    <property type="entry name" value="SLL0236 PROTEIN"/>
    <property type="match status" value="1"/>
</dbReference>
<dbReference type="Pfam" id="PF00246">
    <property type="entry name" value="Peptidase_M14"/>
    <property type="match status" value="1"/>
</dbReference>
<dbReference type="GO" id="GO:0005615">
    <property type="term" value="C:extracellular space"/>
    <property type="evidence" value="ECO:0007669"/>
    <property type="project" value="TreeGrafter"/>
</dbReference>
<feature type="domain" description="Peptidase M14" evidence="7">
    <location>
        <begin position="1"/>
        <end position="256"/>
    </location>
</feature>
<keyword evidence="5" id="KW-0862">Zinc</keyword>
<evidence type="ECO:0000313" key="8">
    <source>
        <dbReference type="EMBL" id="MPM83191.1"/>
    </source>
</evidence>
<organism evidence="8">
    <name type="scientific">bioreactor metagenome</name>
    <dbReference type="NCBI Taxonomy" id="1076179"/>
    <lineage>
        <taxon>unclassified sequences</taxon>
        <taxon>metagenomes</taxon>
        <taxon>ecological metagenomes</taxon>
    </lineage>
</organism>
<comment type="caution">
    <text evidence="8">The sequence shown here is derived from an EMBL/GenBank/DDBJ whole genome shotgun (WGS) entry which is preliminary data.</text>
</comment>
<comment type="cofactor">
    <cofactor evidence="1">
        <name>Zn(2+)</name>
        <dbReference type="ChEBI" id="CHEBI:29105"/>
    </cofactor>
</comment>
<evidence type="ECO:0000256" key="1">
    <source>
        <dbReference type="ARBA" id="ARBA00001947"/>
    </source>
</evidence>
<keyword evidence="6" id="KW-0482">Metalloprotease</keyword>